<organism evidence="2 3">
    <name type="scientific">Salinimicrobium tongyeongense</name>
    <dbReference type="NCBI Taxonomy" id="2809707"/>
    <lineage>
        <taxon>Bacteria</taxon>
        <taxon>Pseudomonadati</taxon>
        <taxon>Bacteroidota</taxon>
        <taxon>Flavobacteriia</taxon>
        <taxon>Flavobacteriales</taxon>
        <taxon>Flavobacteriaceae</taxon>
        <taxon>Salinimicrobium</taxon>
    </lineage>
</organism>
<dbReference type="RefSeq" id="WP_265164038.1">
    <property type="nucleotide sequence ID" value="NZ_CP069620.1"/>
</dbReference>
<keyword evidence="2" id="KW-0489">Methyltransferase</keyword>
<keyword evidence="2" id="KW-0808">Transferase</keyword>
<evidence type="ECO:0000313" key="2">
    <source>
        <dbReference type="EMBL" id="UZH55647.1"/>
    </source>
</evidence>
<name>A0ABY6NRX0_9FLAO</name>
<dbReference type="SUPFAM" id="SSF53335">
    <property type="entry name" value="S-adenosyl-L-methionine-dependent methyltransferases"/>
    <property type="match status" value="1"/>
</dbReference>
<feature type="domain" description="Methyltransferase FkbM" evidence="1">
    <location>
        <begin position="85"/>
        <end position="244"/>
    </location>
</feature>
<dbReference type="InterPro" id="IPR006342">
    <property type="entry name" value="FkbM_mtfrase"/>
</dbReference>
<dbReference type="PANTHER" id="PTHR34009">
    <property type="entry name" value="PROTEIN STAR"/>
    <property type="match status" value="1"/>
</dbReference>
<evidence type="ECO:0000259" key="1">
    <source>
        <dbReference type="Pfam" id="PF05050"/>
    </source>
</evidence>
<dbReference type="Gene3D" id="3.40.50.150">
    <property type="entry name" value="Vaccinia Virus protein VP39"/>
    <property type="match status" value="1"/>
</dbReference>
<dbReference type="GO" id="GO:0032259">
    <property type="term" value="P:methylation"/>
    <property type="evidence" value="ECO:0007669"/>
    <property type="project" value="UniProtKB-KW"/>
</dbReference>
<dbReference type="InterPro" id="IPR053202">
    <property type="entry name" value="EGF_Rcpt_Signaling_Reg"/>
</dbReference>
<keyword evidence="3" id="KW-1185">Reference proteome</keyword>
<reference evidence="2" key="1">
    <citation type="submission" date="2021-02" db="EMBL/GenBank/DDBJ databases">
        <title>Salinimicrobium sp. nov. isolated from seawater in Tongyeong, Republic of Korea.</title>
        <authorList>
            <person name="Lee S.-J."/>
        </authorList>
    </citation>
    <scope>NUCLEOTIDE SEQUENCE</scope>
    <source>
        <strain evidence="2">HN-2-9-2</strain>
    </source>
</reference>
<sequence length="261" mass="31263">MRNIFRRVAEFFLKPLGFQIVRSKTLDEYKSDRLYAEEWKFLLQYPLENAYKYLSCKKLSRSQIRQDLFVLSELNFKKKGFFVEFGASDGISFSNSFLLEKEFGWEGILAEPAKCWHEALFKNRSSHIEKKCVWSYSGQEVEFNEVEKPSLSTIEGFGDNDYHQQSRKKRIRYKVETLSLMALLEKYEAPEIIDYLSIDTEGSELEILEHFDFNKYKFRIITVEHNYSPMRQKIFNLLSSKGYKRVHQEFSLFDDWYKFSF</sequence>
<dbReference type="GO" id="GO:0008168">
    <property type="term" value="F:methyltransferase activity"/>
    <property type="evidence" value="ECO:0007669"/>
    <property type="project" value="UniProtKB-KW"/>
</dbReference>
<dbReference type="InterPro" id="IPR029063">
    <property type="entry name" value="SAM-dependent_MTases_sf"/>
</dbReference>
<gene>
    <name evidence="2" type="ORF">JRG66_01775</name>
</gene>
<dbReference type="Pfam" id="PF05050">
    <property type="entry name" value="Methyltransf_21"/>
    <property type="match status" value="1"/>
</dbReference>
<accession>A0ABY6NRX0</accession>
<proteinExistence type="predicted"/>
<dbReference type="EMBL" id="CP069620">
    <property type="protein sequence ID" value="UZH55647.1"/>
    <property type="molecule type" value="Genomic_DNA"/>
</dbReference>
<dbReference type="Proteomes" id="UP001163981">
    <property type="component" value="Chromosome"/>
</dbReference>
<evidence type="ECO:0000313" key="3">
    <source>
        <dbReference type="Proteomes" id="UP001163981"/>
    </source>
</evidence>
<dbReference type="PANTHER" id="PTHR34009:SF2">
    <property type="entry name" value="PROTEIN STAR"/>
    <property type="match status" value="1"/>
</dbReference>
<protein>
    <submittedName>
        <fullName evidence="2">FkbM family methyltransferase</fullName>
    </submittedName>
</protein>